<evidence type="ECO:0000256" key="1">
    <source>
        <dbReference type="ARBA" id="ARBA00001917"/>
    </source>
</evidence>
<dbReference type="InterPro" id="IPR013785">
    <property type="entry name" value="Aldolase_TIM"/>
</dbReference>
<gene>
    <name evidence="5" type="ORF">VTK73DRAFT_6150</name>
</gene>
<dbReference type="InterPro" id="IPR000262">
    <property type="entry name" value="FMN-dep_DH"/>
</dbReference>
<comment type="caution">
    <text evidence="5">The sequence shown here is derived from an EMBL/GenBank/DDBJ whole genome shotgun (WGS) entry which is preliminary data.</text>
</comment>
<evidence type="ECO:0000256" key="2">
    <source>
        <dbReference type="ARBA" id="ARBA00023002"/>
    </source>
</evidence>
<comment type="cofactor">
    <cofactor evidence="1">
        <name>FMN</name>
        <dbReference type="ChEBI" id="CHEBI:58210"/>
    </cofactor>
</comment>
<dbReference type="SUPFAM" id="SSF51395">
    <property type="entry name" value="FMN-linked oxidoreductases"/>
    <property type="match status" value="1"/>
</dbReference>
<evidence type="ECO:0000313" key="5">
    <source>
        <dbReference type="EMBL" id="KAL1864152.1"/>
    </source>
</evidence>
<proteinExistence type="inferred from homology"/>
<dbReference type="PANTHER" id="PTHR10578">
    <property type="entry name" value="S -2-HYDROXY-ACID OXIDASE-RELATED"/>
    <property type="match status" value="1"/>
</dbReference>
<protein>
    <recommendedName>
        <fullName evidence="4">FMN hydroxy acid dehydrogenase domain-containing protein</fullName>
    </recommendedName>
</protein>
<name>A0ABR3WKH5_9PEZI</name>
<dbReference type="InterPro" id="IPR012133">
    <property type="entry name" value="Alpha-hydoxy_acid_DH_FMN"/>
</dbReference>
<dbReference type="InterPro" id="IPR008259">
    <property type="entry name" value="FMN_hydac_DH_AS"/>
</dbReference>
<dbReference type="PROSITE" id="PS00557">
    <property type="entry name" value="FMN_HYDROXY_ACID_DH_1"/>
    <property type="match status" value="1"/>
</dbReference>
<accession>A0ABR3WKH5</accession>
<dbReference type="CDD" id="cd02809">
    <property type="entry name" value="alpha_hydroxyacid_oxid_FMN"/>
    <property type="match status" value="1"/>
</dbReference>
<dbReference type="PIRSF" id="PIRSF000138">
    <property type="entry name" value="Al-hdrx_acd_dh"/>
    <property type="match status" value="1"/>
</dbReference>
<dbReference type="PANTHER" id="PTHR10578:SF149">
    <property type="entry name" value="2-HYDROXYACID OXIDASE 2"/>
    <property type="match status" value="1"/>
</dbReference>
<organism evidence="5 6">
    <name type="scientific">Phialemonium thermophilum</name>
    <dbReference type="NCBI Taxonomy" id="223376"/>
    <lineage>
        <taxon>Eukaryota</taxon>
        <taxon>Fungi</taxon>
        <taxon>Dikarya</taxon>
        <taxon>Ascomycota</taxon>
        <taxon>Pezizomycotina</taxon>
        <taxon>Sordariomycetes</taxon>
        <taxon>Sordariomycetidae</taxon>
        <taxon>Cephalothecales</taxon>
        <taxon>Cephalothecaceae</taxon>
        <taxon>Phialemonium</taxon>
    </lineage>
</organism>
<keyword evidence="2" id="KW-0560">Oxidoreductase</keyword>
<feature type="domain" description="FMN hydroxy acid dehydrogenase" evidence="4">
    <location>
        <begin position="1"/>
        <end position="372"/>
    </location>
</feature>
<evidence type="ECO:0000256" key="3">
    <source>
        <dbReference type="ARBA" id="ARBA00024042"/>
    </source>
</evidence>
<dbReference type="InterPro" id="IPR037396">
    <property type="entry name" value="FMN_HAD"/>
</dbReference>
<dbReference type="PROSITE" id="PS51349">
    <property type="entry name" value="FMN_HYDROXY_ACID_DH_2"/>
    <property type="match status" value="1"/>
</dbReference>
<reference evidence="5 6" key="1">
    <citation type="journal article" date="2024" name="Commun. Biol.">
        <title>Comparative genomic analysis of thermophilic fungi reveals convergent evolutionary adaptations and gene losses.</title>
        <authorList>
            <person name="Steindorff A.S."/>
            <person name="Aguilar-Pontes M.V."/>
            <person name="Robinson A.J."/>
            <person name="Andreopoulos B."/>
            <person name="LaButti K."/>
            <person name="Kuo A."/>
            <person name="Mondo S."/>
            <person name="Riley R."/>
            <person name="Otillar R."/>
            <person name="Haridas S."/>
            <person name="Lipzen A."/>
            <person name="Grimwood J."/>
            <person name="Schmutz J."/>
            <person name="Clum A."/>
            <person name="Reid I.D."/>
            <person name="Moisan M.C."/>
            <person name="Butler G."/>
            <person name="Nguyen T.T.M."/>
            <person name="Dewar K."/>
            <person name="Conant G."/>
            <person name="Drula E."/>
            <person name="Henrissat B."/>
            <person name="Hansel C."/>
            <person name="Singer S."/>
            <person name="Hutchinson M.I."/>
            <person name="de Vries R.P."/>
            <person name="Natvig D.O."/>
            <person name="Powell A.J."/>
            <person name="Tsang A."/>
            <person name="Grigoriev I.V."/>
        </authorList>
    </citation>
    <scope>NUCLEOTIDE SEQUENCE [LARGE SCALE GENOMIC DNA]</scope>
    <source>
        <strain evidence="5 6">ATCC 24622</strain>
    </source>
</reference>
<dbReference type="Proteomes" id="UP001586593">
    <property type="component" value="Unassembled WGS sequence"/>
</dbReference>
<comment type="similarity">
    <text evidence="3">Belongs to the FMN-dependent alpha-hydroxy acid dehydrogenase family.</text>
</comment>
<sequence>MGLSDILCIRDLQRAAEGTLSKTVREYFNDGAEDGIALADNISAFDRYKIRQRVLRDVSSIDSQKQAFGSTMSFPLAVAPSGMQCLAHPEGEQATARAATRAGVFMGVSTFATKSLEDVKRAGDEVGNNVYLLQLYIFKNRKTTEDLVRRAERAGYKGLLLTVDTPRLGNRYNMTRNDFKLPPHLRIPNFGEKKVGPFVQHLTRDTTTEDDSNINDDNVTWETLVWLRSITKMEIWLKGLSTAEDAELAVRSPATISGIIVSNHGGRQLESALPTLDSLSEVVATAKARSRDVQVWLDGGVRKGSDIFKALALGADGVLIGRIPLWGLAVGGEEGVLRALDILKAEFQHTMALAGCTTLSEISPSSLARRTASGVYAKL</sequence>
<dbReference type="EMBL" id="JAZHXJ010000346">
    <property type="protein sequence ID" value="KAL1864152.1"/>
    <property type="molecule type" value="Genomic_DNA"/>
</dbReference>
<keyword evidence="6" id="KW-1185">Reference proteome</keyword>
<evidence type="ECO:0000313" key="6">
    <source>
        <dbReference type="Proteomes" id="UP001586593"/>
    </source>
</evidence>
<dbReference type="Pfam" id="PF01070">
    <property type="entry name" value="FMN_dh"/>
    <property type="match status" value="1"/>
</dbReference>
<evidence type="ECO:0000259" key="4">
    <source>
        <dbReference type="PROSITE" id="PS51349"/>
    </source>
</evidence>
<dbReference type="Gene3D" id="3.20.20.70">
    <property type="entry name" value="Aldolase class I"/>
    <property type="match status" value="1"/>
</dbReference>